<proteinExistence type="predicted"/>
<reference evidence="1" key="1">
    <citation type="submission" date="2014-05" db="EMBL/GenBank/DDBJ databases">
        <authorList>
            <person name="Chronopoulou M."/>
        </authorList>
    </citation>
    <scope>NUCLEOTIDE SEQUENCE</scope>
    <source>
        <tissue evidence="1">Whole organism</tissue>
    </source>
</reference>
<evidence type="ECO:0000313" key="1">
    <source>
        <dbReference type="EMBL" id="CDW34302.1"/>
    </source>
</evidence>
<sequence length="55" mass="6445">MTQFVNRFSVKTNEDRTDSTSLVPQEESQNILNLYGSVHTKKTIARSWRNNYLIL</sequence>
<name>A0A0K2U8L3_LEPSM</name>
<dbReference type="EMBL" id="HACA01016941">
    <property type="protein sequence ID" value="CDW34302.1"/>
    <property type="molecule type" value="Transcribed_RNA"/>
</dbReference>
<accession>A0A0K2U8L3</accession>
<organism evidence="1">
    <name type="scientific">Lepeophtheirus salmonis</name>
    <name type="common">Salmon louse</name>
    <name type="synonym">Caligus salmonis</name>
    <dbReference type="NCBI Taxonomy" id="72036"/>
    <lineage>
        <taxon>Eukaryota</taxon>
        <taxon>Metazoa</taxon>
        <taxon>Ecdysozoa</taxon>
        <taxon>Arthropoda</taxon>
        <taxon>Crustacea</taxon>
        <taxon>Multicrustacea</taxon>
        <taxon>Hexanauplia</taxon>
        <taxon>Copepoda</taxon>
        <taxon>Siphonostomatoida</taxon>
        <taxon>Caligidae</taxon>
        <taxon>Lepeophtheirus</taxon>
    </lineage>
</organism>
<dbReference type="AlphaFoldDB" id="A0A0K2U8L3"/>
<protein>
    <submittedName>
        <fullName evidence="1">Uncharacterized protein</fullName>
    </submittedName>
</protein>